<accession>A0A9P4GH28</accession>
<reference evidence="1" key="1">
    <citation type="submission" date="2020-01" db="EMBL/GenBank/DDBJ databases">
        <authorList>
            <consortium name="DOE Joint Genome Institute"/>
            <person name="Haridas S."/>
            <person name="Albert R."/>
            <person name="Binder M."/>
            <person name="Bloem J."/>
            <person name="Labutti K."/>
            <person name="Salamov A."/>
            <person name="Andreopoulos B."/>
            <person name="Baker S.E."/>
            <person name="Barry K."/>
            <person name="Bills G."/>
            <person name="Bluhm B.H."/>
            <person name="Cannon C."/>
            <person name="Castanera R."/>
            <person name="Culley D.E."/>
            <person name="Daum C."/>
            <person name="Ezra D."/>
            <person name="Gonzalez J.B."/>
            <person name="Henrissat B."/>
            <person name="Kuo A."/>
            <person name="Liang C."/>
            <person name="Lipzen A."/>
            <person name="Lutzoni F."/>
            <person name="Magnuson J."/>
            <person name="Mondo S."/>
            <person name="Nolan M."/>
            <person name="Ohm R."/>
            <person name="Pangilinan J."/>
            <person name="Park H.-J."/>
            <person name="Ramirez L."/>
            <person name="Alfaro M."/>
            <person name="Sun H."/>
            <person name="Tritt A."/>
            <person name="Yoshinaga Y."/>
            <person name="Zwiers L.-H."/>
            <person name="Turgeon B.G."/>
            <person name="Goodwin S.B."/>
            <person name="Spatafora J.W."/>
            <person name="Crous P.W."/>
            <person name="Grigoriev I.V."/>
        </authorList>
    </citation>
    <scope>NUCLEOTIDE SEQUENCE</scope>
    <source>
        <strain evidence="1">CBS 394.84</strain>
    </source>
</reference>
<comment type="caution">
    <text evidence="1">The sequence shown here is derived from an EMBL/GenBank/DDBJ whole genome shotgun (WGS) entry which is preliminary data.</text>
</comment>
<sequence length="311" mass="34778">MADAPEAGEPHARMNQPIDVGTLQLGDNNINNGNIGHNLAINGSISNTIHNHYYACGLNHPGCIGREASPAGPRESTDAESPLKHVDAGQHACDSTCRFAFEAQTLRYLDTLPLGLHPLLKDIYDPLRFGYLRKTEAENDGTENPPPSNSTLLNYIWGMEMVFDLKKPMIDLHWSELTRVLMKEEPNLDEDDRRSKYWRLLSIRYLLFESFLARRYAATAIGLKPKPDQYPSLVENLFSTLIRPLPIVINSDGNAQDPLDATFTRRFVDALDLLDLFDYTEVRLRYRNGFERASGGQMGVPSAPLVPPAAS</sequence>
<evidence type="ECO:0000313" key="1">
    <source>
        <dbReference type="EMBL" id="KAF1845109.1"/>
    </source>
</evidence>
<organism evidence="1 2">
    <name type="scientific">Cucurbitaria berberidis CBS 394.84</name>
    <dbReference type="NCBI Taxonomy" id="1168544"/>
    <lineage>
        <taxon>Eukaryota</taxon>
        <taxon>Fungi</taxon>
        <taxon>Dikarya</taxon>
        <taxon>Ascomycota</taxon>
        <taxon>Pezizomycotina</taxon>
        <taxon>Dothideomycetes</taxon>
        <taxon>Pleosporomycetidae</taxon>
        <taxon>Pleosporales</taxon>
        <taxon>Pleosporineae</taxon>
        <taxon>Cucurbitariaceae</taxon>
        <taxon>Cucurbitaria</taxon>
    </lineage>
</organism>
<name>A0A9P4GH28_9PLEO</name>
<protein>
    <submittedName>
        <fullName evidence="1">Uncharacterized protein</fullName>
    </submittedName>
</protein>
<dbReference type="RefSeq" id="XP_040787672.1">
    <property type="nucleotide sequence ID" value="XM_040937805.1"/>
</dbReference>
<keyword evidence="2" id="KW-1185">Reference proteome</keyword>
<dbReference type="EMBL" id="ML976616">
    <property type="protein sequence ID" value="KAF1845109.1"/>
    <property type="molecule type" value="Genomic_DNA"/>
</dbReference>
<proteinExistence type="predicted"/>
<dbReference type="Proteomes" id="UP000800039">
    <property type="component" value="Unassembled WGS sequence"/>
</dbReference>
<gene>
    <name evidence="1" type="ORF">K460DRAFT_416424</name>
</gene>
<dbReference type="GeneID" id="63855055"/>
<dbReference type="AlphaFoldDB" id="A0A9P4GH28"/>
<evidence type="ECO:0000313" key="2">
    <source>
        <dbReference type="Proteomes" id="UP000800039"/>
    </source>
</evidence>